<feature type="compositionally biased region" description="Polar residues" evidence="2">
    <location>
        <begin position="2558"/>
        <end position="2568"/>
    </location>
</feature>
<proteinExistence type="predicted"/>
<reference evidence="6 7" key="1">
    <citation type="journal article" date="2020" name="Genomics">
        <title>Complete, high-quality genomes from long-read metagenomic sequencing of two wolf lichen thalli reveals enigmatic genome architecture.</title>
        <authorList>
            <person name="McKenzie S.K."/>
            <person name="Walston R.F."/>
            <person name="Allen J.L."/>
        </authorList>
    </citation>
    <scope>NUCLEOTIDE SEQUENCE [LARGE SCALE GENOMIC DNA]</scope>
    <source>
        <strain evidence="6">WasteWater2</strain>
    </source>
</reference>
<feature type="region of interest" description="Disordered" evidence="2">
    <location>
        <begin position="834"/>
        <end position="861"/>
    </location>
</feature>
<comment type="caution">
    <text evidence="6">The sequence shown here is derived from an EMBL/GenBank/DDBJ whole genome shotgun (WGS) entry which is preliminary data.</text>
</comment>
<feature type="compositionally biased region" description="Basic and acidic residues" evidence="2">
    <location>
        <begin position="2061"/>
        <end position="2070"/>
    </location>
</feature>
<feature type="compositionally biased region" description="Polar residues" evidence="2">
    <location>
        <begin position="2072"/>
        <end position="2081"/>
    </location>
</feature>
<feature type="region of interest" description="Disordered" evidence="2">
    <location>
        <begin position="1930"/>
        <end position="1958"/>
    </location>
</feature>
<dbReference type="RefSeq" id="XP_037161289.1">
    <property type="nucleotide sequence ID" value="XM_037311827.1"/>
</dbReference>
<feature type="region of interest" description="Disordered" evidence="2">
    <location>
        <begin position="94"/>
        <end position="133"/>
    </location>
</feature>
<dbReference type="SMART" id="SM01214">
    <property type="entry name" value="Fmp27_GFWDK"/>
    <property type="match status" value="1"/>
</dbReference>
<organism evidence="6 7">
    <name type="scientific">Letharia columbiana</name>
    <dbReference type="NCBI Taxonomy" id="112416"/>
    <lineage>
        <taxon>Eukaryota</taxon>
        <taxon>Fungi</taxon>
        <taxon>Dikarya</taxon>
        <taxon>Ascomycota</taxon>
        <taxon>Pezizomycotina</taxon>
        <taxon>Lecanoromycetes</taxon>
        <taxon>OSLEUM clade</taxon>
        <taxon>Lecanoromycetidae</taxon>
        <taxon>Lecanorales</taxon>
        <taxon>Lecanorineae</taxon>
        <taxon>Parmeliaceae</taxon>
        <taxon>Letharia</taxon>
    </lineage>
</organism>
<feature type="compositionally biased region" description="Basic residues" evidence="2">
    <location>
        <begin position="1100"/>
        <end position="1111"/>
    </location>
</feature>
<keyword evidence="7" id="KW-1185">Reference proteome</keyword>
<dbReference type="SMART" id="SM01216">
    <property type="entry name" value="Fmp27_WPPW"/>
    <property type="match status" value="1"/>
</dbReference>
<feature type="domain" description="FMP27/BLTP2/Hobbit GFWDK motif-containing RBG unit" evidence="3">
    <location>
        <begin position="1264"/>
        <end position="1423"/>
    </location>
</feature>
<feature type="region of interest" description="Disordered" evidence="2">
    <location>
        <begin position="2060"/>
        <end position="2083"/>
    </location>
</feature>
<feature type="compositionally biased region" description="Polar residues" evidence="2">
    <location>
        <begin position="2643"/>
        <end position="2653"/>
    </location>
</feature>
<dbReference type="PANTHER" id="PTHR15678">
    <property type="entry name" value="ANTIGEN MLAA-22-RELATED"/>
    <property type="match status" value="1"/>
</dbReference>
<feature type="compositionally biased region" description="Polar residues" evidence="2">
    <location>
        <begin position="2821"/>
        <end position="2834"/>
    </location>
</feature>
<dbReference type="PANTHER" id="PTHR15678:SF6">
    <property type="entry name" value="BRIDGE-LIKE LIPID TRANSFER PROTEIN FAMILY MEMBER 2"/>
    <property type="match status" value="1"/>
</dbReference>
<dbReference type="Proteomes" id="UP000578531">
    <property type="component" value="Unassembled WGS sequence"/>
</dbReference>
<name>A0A8H6L1D1_9LECA</name>
<feature type="region of interest" description="Disordered" evidence="2">
    <location>
        <begin position="1068"/>
        <end position="1132"/>
    </location>
</feature>
<feature type="compositionally biased region" description="Polar residues" evidence="2">
    <location>
        <begin position="843"/>
        <end position="856"/>
    </location>
</feature>
<evidence type="ECO:0000256" key="2">
    <source>
        <dbReference type="SAM" id="MobiDB-lite"/>
    </source>
</evidence>
<feature type="region of interest" description="Disordered" evidence="2">
    <location>
        <begin position="1472"/>
        <end position="1493"/>
    </location>
</feature>
<feature type="compositionally biased region" description="Low complexity" evidence="2">
    <location>
        <begin position="1112"/>
        <end position="1121"/>
    </location>
</feature>
<evidence type="ECO:0000259" key="4">
    <source>
        <dbReference type="SMART" id="SM01215"/>
    </source>
</evidence>
<feature type="coiled-coil region" evidence="1">
    <location>
        <begin position="1843"/>
        <end position="1870"/>
    </location>
</feature>
<sequence length="3020" mass="340857">MGIFSPTFLLGLILLLYLASFVLFAILRIATGVSIQRIGYFSLRRIAYIPRDGIRIELRGLGLHLHRPTFAQPTWISLRLTELKVTVDVKHLGTGAKSEGSHHARSNVHSSDTPGRNGFSSSTSPKPILRTVTPASSRSRTWKRLTQLKERIKRLHEKIHWLSMVDLTAQNSSLVFAGIGCFEVGTFSMVVDTRRKTVDRGRLFQHKKVPAGNQRPAEWMFTVKGILFTPEGRDSLEVVDICTLNIHGLLYRDRAGLRDTSISLKLGRVHIPYDDLLRCKAQTERYRKEAHLQQMETHNGDITFTDVIEELDRPGSREANIVQTVSDSKEFVSSILRGIQEIQMAVSFVGMTKEFHSMQPNGSPLYLNVAMNEFGIDMHRLDPKSPAHRMYFSSKDIAHQALLAAISIAVSLDDGNEKPERVLYVPMATTTVKTTLPSKTVAFSEDNNAAERNANILFANVVVTSPSIDLDPKHMPLVLALIHSLREEPSESPATHGRSQRLLSRLLPKANIKFSVHEPVMRVALPPADPKLKGSDEYDLIILSVSSISLDVESSHFTAGELHYALTSNLRIASNQLYYHTASGERHELLGIDALELKIQLNASPEISVVATGNIQTFSVHMVRSEISAGVRQIFQQLSTDRDAQTRSTNTPSMGPDFLRSLPFWLVQFSLQGSNFGVEVAGVDAEVSKDTRGVALQLESWTAEYKIQRSSPDERPPYRRHGTIKSTITDDPVIKVTPPPSTSGVLPSSTDGRRLAVHVRGFEGFVVEDIDVVETESFISLPRFEVAFTTLSDAQGPIFHINSHTKALYLQYSLYRYYAIGVATGVLREAFASDKEASHTPPDLTSPQATSGSSIPPHSPSRKAVQELVTVDVRAGLLQVKATMPSDPPMMLQIYRMEAGRHRWAMPFMKAEMVRLYVEAPRIISAWARITSIKNLRVDLRENRRKRGGAVIQEKSIDVAMDFIRLAVPHQLVPHKIFDNFANALKASEQLHHRFKTGSDEYVLKKRPEQPKQVPRISIRSKALLFDVEDGAFDWKLGTIYRIGLIEQKQRLAREEAFLAKVNNLENHHHNRASSRYRPQPHPSQERGRGKHSPPQEARRRSRSVKSRSRHSSASPPSTQSHRMRYDRDGRCTLTKDAKISAKEAEYKLQKHNSESWKNRIDVAYHIQNAGMRRIRGIFFGNDDIPENDEEAESILAMPERPGLMSTLISDLHIVVDKPSFPIKDYPQFLHRVGKGMPYDMEYCLLIPLNVQIDMGEARVTLRDYPLPLLHVPAIRPGQSPRLPSWSLKTDFVIAEEYRGAVSTKQVKVEVIPPRKFSGSESGSGFAINVRRTVSPVKTYSDVAIAINTSAPTSITWGASYQPAIQDMMMVIEGFTKPQVDPSDRTGFWDKIRLSAHSRVNVAWKGDGDVRLQLKGTRDPYRVTGNGAGFVMCWRNNVRWSIHKDDDPKRFMTVDSDDYVLAIPDYSHQARETSCTFGREGPKTSSTSSTSSTRNTTMFKKVVMKLSGNVRWLAGLVFERDLDQGGRSFDFTPHYNVTLRTPQHAKALPGQVYDAFKGFRSNHIHLSIAVVAPLNRDWTTKNIKPSMSYNAVHMSPRFFTHFFDWWSMFSGVMALPIRQGKLFPGIEKTSKKFGRHLATIKYNLLLSPLFIAHIYKHKDVEDYSEALVSATGLKLRLDSFMLDLHQRREEWAAQGRGKAKQMKATGMRINQAQLDFISADIRAVSASIAGTTTDDLKRATPEDLAAYQQSTASADISRFTIPDNDFFWIDMDDFVEIDWILPAETNPETKILPLAFAPRFTYFRQTDTQTSKSADGDSASPFGDEPTHFCVMSQDNDPRKVQCQLIEERLVQLDEQLEMHERTLGEQELRVVRDSYRDSSLKERYEMLSDQGRKLKGKKDFLQKTLARLNRAIDEGRPWISAAGDTAGLDLAGEGSEDEADTEAEGIKATPHSGPTSGFNNRFIIHNAQLKWNNSLRNIILRYVHQVSQRRGFIYYMSQKAVKFILDIVREQHKSKRKHTQQNDSDSTDSEAFAAFSTEEEKSAGSSVEDLIQDLLSDSNKTVDADDPKQTAEPQNSNTDNLGKDISEEYIPQNTYHVRLIAPQFQLQSEKNSKSVLLVTAKSMQLKVVQIMDKDRIADDVSGLVQRRFSVDMDSVQFFVTTQKVLSQFLHIYSGNRYGTPKGSAWPPWVAFETNFDFEYDPFGWSRVVQRTSASLRYDKYNTLRLKYNDEVSSGKMGQKNKPENMESRIDHLWVDFPHIRAICDSVEYFTMYVIVFDLLLYNEPLEKVRSEKLERIMLASDFSDLSGAPKMVSSLQARIRQLEEIKTQFLINAKYLDKQGWEDRMAIEHDLASCEDELFFMMKAITTSQRKFDDRTQASQTTGLLRWYLSASEIVWHLMREKDVPLMEIQLNKAAYDRTDNSDGSNHNSMQIERIHGLNLLPDALYPEMLGPYLESGRKFVHGQDPKMLKVNWHSLEPIAGIPVLDQFEVDLFPLKVQLEREVGQKLFEYIFPGLDKNGSDKSPFIVKHTLHAGDAEEDSDAETLSSIPDAPRLEANGSNDDQPSTRAASLDMRLRATRAFPQKESRSTSSSKTNGETHHFKLFHHSNHSSRSQNASRPSLVRTSSKKPSQESLAVMRQSKDGSSTNLSAMNGNPEKHKRFTLNRSTSQATTTDKTKPSDDLSQMLSRASNYMTLAYVKIPSVVLCLSYKGKGERNIEDVHNFVFRMPVLEYRNKTWSNLDLALRLKKDVIRALISHTGAIIGNKLSHHRPGKSQQGRLRELANSSSMLPNSNTLKNSLSSETSSIRDQSPQGDTDDSSRATLTSNPSNQLARRDSFTQSLRHAALHNGLHGEPPSIPESEAEGEDNALNKMRHTLIRRFTTDTHKLRRKDADGEDPDERSVPVDEPFAAVDPLTDDLQHTQEKRATPRQENIGILEPMRLSEGSRLPRIMWTILGVSVPPTNPWTAVLNFPSHLGSLSQPSPSFHLIWTISLSTPVTLSRPHAEKAPCLLIFVLDLYE</sequence>
<dbReference type="InterPro" id="IPR019415">
    <property type="entry name" value="FMP27_SW_RBG"/>
</dbReference>
<accession>A0A8H6L1D1</accession>
<dbReference type="InterPro" id="IPR045167">
    <property type="entry name" value="Hobbit"/>
</dbReference>
<feature type="compositionally biased region" description="Polar residues" evidence="2">
    <location>
        <begin position="2611"/>
        <end position="2634"/>
    </location>
</feature>
<dbReference type="SMART" id="SM01215">
    <property type="entry name" value="Fmp27_SW"/>
    <property type="match status" value="1"/>
</dbReference>
<evidence type="ECO:0000256" key="1">
    <source>
        <dbReference type="SAM" id="Coils"/>
    </source>
</evidence>
<feature type="region of interest" description="Disordered" evidence="2">
    <location>
        <begin position="2535"/>
        <end position="2568"/>
    </location>
</feature>
<feature type="region of interest" description="Disordered" evidence="2">
    <location>
        <begin position="2606"/>
        <end position="2683"/>
    </location>
</feature>
<protein>
    <recommendedName>
        <fullName evidence="8">Mitochondrial protein from FMP27-domain-containing protein</fullName>
    </recommendedName>
</protein>
<dbReference type="InterPro" id="IPR019449">
    <property type="entry name" value="FMP27_WPPW_RBG"/>
</dbReference>
<gene>
    <name evidence="6" type="ORF">HO173_009940</name>
</gene>
<dbReference type="InterPro" id="IPR019441">
    <property type="entry name" value="FMP27/BLTP2/Hobbit_GFWDK_RBG"/>
</dbReference>
<feature type="compositionally biased region" description="Acidic residues" evidence="2">
    <location>
        <begin position="1935"/>
        <end position="1944"/>
    </location>
</feature>
<evidence type="ECO:0008006" key="8">
    <source>
        <dbReference type="Google" id="ProtNLM"/>
    </source>
</evidence>
<keyword evidence="1" id="KW-0175">Coiled coil</keyword>
<evidence type="ECO:0000313" key="7">
    <source>
        <dbReference type="Proteomes" id="UP000578531"/>
    </source>
</evidence>
<feature type="compositionally biased region" description="Polar residues" evidence="2">
    <location>
        <begin position="107"/>
        <end position="125"/>
    </location>
</feature>
<dbReference type="Pfam" id="PF10344">
    <property type="entry name" value="Hobbit"/>
    <property type="match status" value="1"/>
</dbReference>
<dbReference type="OrthoDB" id="1562405at2759"/>
<feature type="region of interest" description="Disordered" evidence="2">
    <location>
        <begin position="2579"/>
        <end position="2598"/>
    </location>
</feature>
<dbReference type="EMBL" id="JACCJC010000053">
    <property type="protein sequence ID" value="KAF6231857.1"/>
    <property type="molecule type" value="Genomic_DNA"/>
</dbReference>
<evidence type="ECO:0000313" key="6">
    <source>
        <dbReference type="EMBL" id="KAF6231857.1"/>
    </source>
</evidence>
<feature type="compositionally biased region" description="Polar residues" evidence="2">
    <location>
        <begin position="2664"/>
        <end position="2674"/>
    </location>
</feature>
<feature type="region of interest" description="Disordered" evidence="2">
    <location>
        <begin position="2765"/>
        <end position="2834"/>
    </location>
</feature>
<feature type="region of interest" description="Disordered" evidence="2">
    <location>
        <begin position="2881"/>
        <end position="2905"/>
    </location>
</feature>
<feature type="compositionally biased region" description="Polar residues" evidence="2">
    <location>
        <begin position="2774"/>
        <end position="2814"/>
    </location>
</feature>
<evidence type="ECO:0000259" key="3">
    <source>
        <dbReference type="SMART" id="SM01214"/>
    </source>
</evidence>
<feature type="domain" description="FMP27 WPPW motif-containing RBG unit" evidence="5">
    <location>
        <begin position="1672"/>
        <end position="2195"/>
    </location>
</feature>
<dbReference type="GeneID" id="59291588"/>
<feature type="domain" description="FMP27 SW motif-containing RBG unit" evidence="4">
    <location>
        <begin position="1144"/>
        <end position="1246"/>
    </location>
</feature>
<feature type="compositionally biased region" description="Low complexity" evidence="2">
    <location>
        <begin position="1484"/>
        <end position="1493"/>
    </location>
</feature>
<evidence type="ECO:0000259" key="5">
    <source>
        <dbReference type="SMART" id="SM01216"/>
    </source>
</evidence>